<name>A0ABV2KEX2_SPOPS</name>
<dbReference type="Pfam" id="PF04883">
    <property type="entry name" value="HK97-gp10_like"/>
    <property type="match status" value="1"/>
</dbReference>
<dbReference type="NCBIfam" id="TIGR01725">
    <property type="entry name" value="phge_HK97_gp10"/>
    <property type="match status" value="1"/>
</dbReference>
<evidence type="ECO:0000313" key="3">
    <source>
        <dbReference type="Proteomes" id="UP001549104"/>
    </source>
</evidence>
<dbReference type="EMBL" id="JBEPME010000014">
    <property type="protein sequence ID" value="MET3659652.1"/>
    <property type="molecule type" value="Genomic_DNA"/>
</dbReference>
<gene>
    <name evidence="2" type="ORF">ABIC55_004798</name>
</gene>
<accession>A0ABV2KEX2</accession>
<evidence type="ECO:0000256" key="1">
    <source>
        <dbReference type="SAM" id="MobiDB-lite"/>
    </source>
</evidence>
<comment type="caution">
    <text evidence="2">The sequence shown here is derived from an EMBL/GenBank/DDBJ whole genome shotgun (WGS) entry which is preliminary data.</text>
</comment>
<keyword evidence="3" id="KW-1185">Reference proteome</keyword>
<reference evidence="2 3" key="1">
    <citation type="submission" date="2024-06" db="EMBL/GenBank/DDBJ databases">
        <title>Sorghum-associated microbial communities from plants grown in Nebraska, USA.</title>
        <authorList>
            <person name="Schachtman D."/>
        </authorList>
    </citation>
    <scope>NUCLEOTIDE SEQUENCE [LARGE SCALE GENOMIC DNA]</scope>
    <source>
        <strain evidence="2 3">1288</strain>
    </source>
</reference>
<dbReference type="RefSeq" id="WP_354315041.1">
    <property type="nucleotide sequence ID" value="NZ_JBEPME010000014.1"/>
</dbReference>
<protein>
    <submittedName>
        <fullName evidence="2">HK97 gp10 family phage protein</fullName>
    </submittedName>
</protein>
<proteinExistence type="predicted"/>
<sequence length="146" mass="15866">MSQIKGLNSLMKKLDRLGGDSHKSLKVGIKQANKMVQGEAKGLAPTGDSGLLKNSIKEKVEEKNGIITGKVSTNLHYAPYVEFGTGQRGEGSPSPPKSPENLNYRQDWAGMDAQPFLYPALKNNKGKVLDIVKEQLKKDIQKMGGS</sequence>
<dbReference type="Proteomes" id="UP001549104">
    <property type="component" value="Unassembled WGS sequence"/>
</dbReference>
<organism evidence="2 3">
    <name type="scientific">Sporosarcina psychrophila</name>
    <name type="common">Bacillus psychrophilus</name>
    <dbReference type="NCBI Taxonomy" id="1476"/>
    <lineage>
        <taxon>Bacteria</taxon>
        <taxon>Bacillati</taxon>
        <taxon>Bacillota</taxon>
        <taxon>Bacilli</taxon>
        <taxon>Bacillales</taxon>
        <taxon>Caryophanaceae</taxon>
        <taxon>Sporosarcina</taxon>
    </lineage>
</organism>
<evidence type="ECO:0000313" key="2">
    <source>
        <dbReference type="EMBL" id="MET3659652.1"/>
    </source>
</evidence>
<feature type="region of interest" description="Disordered" evidence="1">
    <location>
        <begin position="83"/>
        <end position="104"/>
    </location>
</feature>
<dbReference type="InterPro" id="IPR010064">
    <property type="entry name" value="HK97-gp10_tail"/>
</dbReference>